<comment type="caution">
    <text evidence="3">The sequence shown here is derived from an EMBL/GenBank/DDBJ whole genome shotgun (WGS) entry which is preliminary data.</text>
</comment>
<gene>
    <name evidence="3" type="ORF">QBC42DRAFT_73407</name>
</gene>
<dbReference type="InterPro" id="IPR023210">
    <property type="entry name" value="NADP_OxRdtase_dom"/>
</dbReference>
<dbReference type="Pfam" id="PF00248">
    <property type="entry name" value="Aldo_ket_red"/>
    <property type="match status" value="1"/>
</dbReference>
<keyword evidence="4" id="KW-1185">Reference proteome</keyword>
<evidence type="ECO:0000256" key="1">
    <source>
        <dbReference type="ARBA" id="ARBA00023002"/>
    </source>
</evidence>
<dbReference type="Gene3D" id="3.20.20.100">
    <property type="entry name" value="NADP-dependent oxidoreductase domain"/>
    <property type="match status" value="1"/>
</dbReference>
<reference evidence="3" key="1">
    <citation type="journal article" date="2023" name="Mol. Phylogenet. Evol.">
        <title>Genome-scale phylogeny and comparative genomics of the fungal order Sordariales.</title>
        <authorList>
            <person name="Hensen N."/>
            <person name="Bonometti L."/>
            <person name="Westerberg I."/>
            <person name="Brannstrom I.O."/>
            <person name="Guillou S."/>
            <person name="Cros-Aarteil S."/>
            <person name="Calhoun S."/>
            <person name="Haridas S."/>
            <person name="Kuo A."/>
            <person name="Mondo S."/>
            <person name="Pangilinan J."/>
            <person name="Riley R."/>
            <person name="LaButti K."/>
            <person name="Andreopoulos B."/>
            <person name="Lipzen A."/>
            <person name="Chen C."/>
            <person name="Yan M."/>
            <person name="Daum C."/>
            <person name="Ng V."/>
            <person name="Clum A."/>
            <person name="Steindorff A."/>
            <person name="Ohm R.A."/>
            <person name="Martin F."/>
            <person name="Silar P."/>
            <person name="Natvig D.O."/>
            <person name="Lalanne C."/>
            <person name="Gautier V."/>
            <person name="Ament-Velasquez S.L."/>
            <person name="Kruys A."/>
            <person name="Hutchinson M.I."/>
            <person name="Powell A.J."/>
            <person name="Barry K."/>
            <person name="Miller A.N."/>
            <person name="Grigoriev I.V."/>
            <person name="Debuchy R."/>
            <person name="Gladieux P."/>
            <person name="Hiltunen Thoren M."/>
            <person name="Johannesson H."/>
        </authorList>
    </citation>
    <scope>NUCLEOTIDE SEQUENCE</scope>
    <source>
        <strain evidence="3">PSN324</strain>
    </source>
</reference>
<dbReference type="PANTHER" id="PTHR43625">
    <property type="entry name" value="AFLATOXIN B1 ALDEHYDE REDUCTASE"/>
    <property type="match status" value="1"/>
</dbReference>
<dbReference type="AlphaFoldDB" id="A0AAV9HS00"/>
<evidence type="ECO:0000313" key="4">
    <source>
        <dbReference type="Proteomes" id="UP001321749"/>
    </source>
</evidence>
<dbReference type="SUPFAM" id="SSF51430">
    <property type="entry name" value="NAD(P)-linked oxidoreductase"/>
    <property type="match status" value="1"/>
</dbReference>
<dbReference type="InterPro" id="IPR036812">
    <property type="entry name" value="NAD(P)_OxRdtase_dom_sf"/>
</dbReference>
<dbReference type="GO" id="GO:0005737">
    <property type="term" value="C:cytoplasm"/>
    <property type="evidence" value="ECO:0007669"/>
    <property type="project" value="TreeGrafter"/>
</dbReference>
<dbReference type="EMBL" id="MU864966">
    <property type="protein sequence ID" value="KAK4462839.1"/>
    <property type="molecule type" value="Genomic_DNA"/>
</dbReference>
<accession>A0AAV9HS00</accession>
<dbReference type="InterPro" id="IPR050791">
    <property type="entry name" value="Aldo-Keto_reductase"/>
</dbReference>
<organism evidence="3 4">
    <name type="scientific">Cladorrhinum samala</name>
    <dbReference type="NCBI Taxonomy" id="585594"/>
    <lineage>
        <taxon>Eukaryota</taxon>
        <taxon>Fungi</taxon>
        <taxon>Dikarya</taxon>
        <taxon>Ascomycota</taxon>
        <taxon>Pezizomycotina</taxon>
        <taxon>Sordariomycetes</taxon>
        <taxon>Sordariomycetidae</taxon>
        <taxon>Sordariales</taxon>
        <taxon>Podosporaceae</taxon>
        <taxon>Cladorrhinum</taxon>
    </lineage>
</organism>
<evidence type="ECO:0000259" key="2">
    <source>
        <dbReference type="Pfam" id="PF00248"/>
    </source>
</evidence>
<dbReference type="GO" id="GO:0016491">
    <property type="term" value="F:oxidoreductase activity"/>
    <property type="evidence" value="ECO:0007669"/>
    <property type="project" value="UniProtKB-KW"/>
</dbReference>
<proteinExistence type="predicted"/>
<evidence type="ECO:0000313" key="3">
    <source>
        <dbReference type="EMBL" id="KAK4462839.1"/>
    </source>
</evidence>
<keyword evidence="1" id="KW-0560">Oxidoreductase</keyword>
<feature type="domain" description="NADP-dependent oxidoreductase" evidence="2">
    <location>
        <begin position="17"/>
        <end position="313"/>
    </location>
</feature>
<dbReference type="Proteomes" id="UP001321749">
    <property type="component" value="Unassembled WGS sequence"/>
</dbReference>
<name>A0AAV9HS00_9PEZI</name>
<reference evidence="3" key="2">
    <citation type="submission" date="2023-06" db="EMBL/GenBank/DDBJ databases">
        <authorList>
            <consortium name="Lawrence Berkeley National Laboratory"/>
            <person name="Mondo S.J."/>
            <person name="Hensen N."/>
            <person name="Bonometti L."/>
            <person name="Westerberg I."/>
            <person name="Brannstrom I.O."/>
            <person name="Guillou S."/>
            <person name="Cros-Aarteil S."/>
            <person name="Calhoun S."/>
            <person name="Haridas S."/>
            <person name="Kuo A."/>
            <person name="Pangilinan J."/>
            <person name="Riley R."/>
            <person name="Labutti K."/>
            <person name="Andreopoulos B."/>
            <person name="Lipzen A."/>
            <person name="Chen C."/>
            <person name="Yanf M."/>
            <person name="Daum C."/>
            <person name="Ng V."/>
            <person name="Clum A."/>
            <person name="Steindorff A."/>
            <person name="Ohm R."/>
            <person name="Martin F."/>
            <person name="Silar P."/>
            <person name="Natvig D."/>
            <person name="Lalanne C."/>
            <person name="Gautier V."/>
            <person name="Ament-Velasquez S.L."/>
            <person name="Kruys A."/>
            <person name="Hutchinson M.I."/>
            <person name="Powell A.J."/>
            <person name="Barry K."/>
            <person name="Miller A.N."/>
            <person name="Grigoriev I.V."/>
            <person name="Debuchy R."/>
            <person name="Gladieux P."/>
            <person name="Thoren M.H."/>
            <person name="Johannesson H."/>
        </authorList>
    </citation>
    <scope>NUCLEOTIDE SEQUENCE</scope>
    <source>
        <strain evidence="3">PSN324</strain>
    </source>
</reference>
<protein>
    <recommendedName>
        <fullName evidence="2">NADP-dependent oxidoreductase domain-containing protein</fullName>
    </recommendedName>
</protein>
<dbReference type="PANTHER" id="PTHR43625:SF40">
    <property type="entry name" value="ALDO-KETO REDUCTASE YAKC [NADP(+)]"/>
    <property type="match status" value="1"/>
</dbReference>
<sequence length="340" mass="38042">MSLPTRPLGRNGPLVPAIGFGAMSIGGAYGQQNSPEEKFRVLDRAWEIGERFWDTADIYYDSEDTIGEWFRRTGKRPDIFIATKFGLQYSPDFTQSERSDPEYVRSACETSLRKLGIETIDLLYCHRVDGKTPIEKTIGAMVELKNEGKIRHLGLSEVSASTIRRAHAIHPITAVQVEYSLFCLDIESPQYEILKTCRALGISVVAYSPVGRGLLTGQIRSLDDLPEHDFRRMTPKYSKENFPKILKLVEEVEVLAKTHGCTPAQVCLAWLIAQGEDIIPIPGTRTIKYLEENTSAVGIRLTPEEAKHLREKAEATELLGDRYPTAMMGPIFGDTPPLES</sequence>